<dbReference type="Gene3D" id="2.40.50.320">
    <property type="entry name" value="Copper binding periplasmic protein CusF"/>
    <property type="match status" value="1"/>
</dbReference>
<evidence type="ECO:0000259" key="4">
    <source>
        <dbReference type="Pfam" id="PF25869"/>
    </source>
</evidence>
<accession>A0A653AXR1</accession>
<dbReference type="InterPro" id="IPR042230">
    <property type="entry name" value="CusF_sf"/>
</dbReference>
<evidence type="ECO:0000259" key="6">
    <source>
        <dbReference type="Pfam" id="PF25954"/>
    </source>
</evidence>
<dbReference type="PANTHER" id="PTHR30097">
    <property type="entry name" value="CATION EFFLUX SYSTEM PROTEIN CUSB"/>
    <property type="match status" value="1"/>
</dbReference>
<dbReference type="InterPro" id="IPR006143">
    <property type="entry name" value="RND_pump_MFP"/>
</dbReference>
<sequence length="485" mass="52014">MNTWIKCLTRLITLPLLASSVAMAQAAETEALARDVLYWYDPMYPQQKFDKPGKSPFMDMDLVPRYAEDGGDAASVRIAPGITQNLGMRVATVRRTTISQSVDAVGVLAFDARDVAVVQARSGGFVERVYARAPQDVIAKGAPLADLLIPQWSAAQAEFLALRDLQEPELLAAARQRLRLAGMPAELIARVERSSQVQTVWTVTSPISGVLQALSVREGMTLAAGMSLAQVNGLDPVWLEVAVPEAQAGALRQGQRVQARLPTFPGKPVEGLIQAVLPQADVQSRTVQVRVELPNPEQRLRPGMTAEVTLSSDEQSVLVVPSEAVIRTGKRTLVMVAESDGRFRPVAVRIGQEAEQDTVVTDGLEEGQTVVASGQFLLDSEASLRGIIAADTPQPAAATPPALHEAEGTIVGIDDGMIELAHGPFKSLGMPGMTMPFPVGDPALLTQVKAGERVRVGVSQRDDGLFIERVEKLDEQQAGHGGHEQ</sequence>
<dbReference type="GO" id="GO:0022857">
    <property type="term" value="F:transmembrane transporter activity"/>
    <property type="evidence" value="ECO:0007669"/>
    <property type="project" value="InterPro"/>
</dbReference>
<dbReference type="Gene3D" id="6.10.140.730">
    <property type="match status" value="1"/>
</dbReference>
<dbReference type="InterPro" id="IPR021647">
    <property type="entry name" value="CusF_Ec"/>
</dbReference>
<dbReference type="GO" id="GO:0015679">
    <property type="term" value="P:plasma membrane copper ion transport"/>
    <property type="evidence" value="ECO:0007669"/>
    <property type="project" value="TreeGrafter"/>
</dbReference>
<dbReference type="FunFam" id="2.40.30.170:FF:000010">
    <property type="entry name" value="Efflux RND transporter periplasmic adaptor subunit"/>
    <property type="match status" value="1"/>
</dbReference>
<dbReference type="Pfam" id="PF19335">
    <property type="entry name" value="HMBD"/>
    <property type="match status" value="1"/>
</dbReference>
<dbReference type="EMBL" id="LR130779">
    <property type="protein sequence ID" value="VDN61082.1"/>
    <property type="molecule type" value="Genomic_DNA"/>
</dbReference>
<dbReference type="OrthoDB" id="9806939at2"/>
<evidence type="ECO:0000259" key="3">
    <source>
        <dbReference type="Pfam" id="PF19335"/>
    </source>
</evidence>
<reference evidence="8" key="1">
    <citation type="submission" date="2018-11" db="EMBL/GenBank/DDBJ databases">
        <authorList>
            <consortium name="Genoscope - CEA"/>
            <person name="William W."/>
        </authorList>
    </citation>
    <scope>NUCLEOTIDE SEQUENCE [LARGE SCALE GENOMIC DNA]</scope>
    <source>
        <strain evidence="8">T9AD</strain>
    </source>
</reference>
<dbReference type="Pfam" id="PF25919">
    <property type="entry name" value="BSH_CusB"/>
    <property type="match status" value="1"/>
</dbReference>
<dbReference type="Gene3D" id="2.40.420.20">
    <property type="match status" value="1"/>
</dbReference>
<evidence type="ECO:0000256" key="2">
    <source>
        <dbReference type="ARBA" id="ARBA00022448"/>
    </source>
</evidence>
<keyword evidence="2" id="KW-0813">Transport</keyword>
<name>A0A653AXR1_ECTOL</name>
<feature type="domain" description="CusB-like three alpha-helical bundle" evidence="4">
    <location>
        <begin position="152"/>
        <end position="199"/>
    </location>
</feature>
<gene>
    <name evidence="8" type="ORF">POT9AD_0086</name>
</gene>
<evidence type="ECO:0000256" key="1">
    <source>
        <dbReference type="ARBA" id="ARBA00009477"/>
    </source>
</evidence>
<organism evidence="8">
    <name type="scientific">Ectopseudomonas oleovorans</name>
    <name type="common">Pseudomonas oleovorans</name>
    <dbReference type="NCBI Taxonomy" id="301"/>
    <lineage>
        <taxon>Bacteria</taxon>
        <taxon>Pseudomonadati</taxon>
        <taxon>Pseudomonadota</taxon>
        <taxon>Gammaproteobacteria</taxon>
        <taxon>Pseudomonadales</taxon>
        <taxon>Pseudomonadaceae</taxon>
        <taxon>Ectopseudomonas</taxon>
    </lineage>
</organism>
<dbReference type="GO" id="GO:0060003">
    <property type="term" value="P:copper ion export"/>
    <property type="evidence" value="ECO:0007669"/>
    <property type="project" value="TreeGrafter"/>
</dbReference>
<dbReference type="Pfam" id="PF25869">
    <property type="entry name" value="3HB_CusB"/>
    <property type="match status" value="1"/>
</dbReference>
<feature type="domain" description="CzcB-like C-terminal circularly permuted SH3-like" evidence="7">
    <location>
        <begin position="319"/>
        <end position="378"/>
    </location>
</feature>
<dbReference type="Pfam" id="PF25954">
    <property type="entry name" value="Beta-barrel_RND_2"/>
    <property type="match status" value="1"/>
</dbReference>
<dbReference type="InterPro" id="IPR045800">
    <property type="entry name" value="HMBD"/>
</dbReference>
<proteinExistence type="inferred from homology"/>
<evidence type="ECO:0000313" key="8">
    <source>
        <dbReference type="EMBL" id="VDN61082.1"/>
    </source>
</evidence>
<dbReference type="Gene3D" id="2.40.30.170">
    <property type="match status" value="1"/>
</dbReference>
<dbReference type="SUPFAM" id="SSF111369">
    <property type="entry name" value="HlyD-like secretion proteins"/>
    <property type="match status" value="1"/>
</dbReference>
<protein>
    <submittedName>
        <fullName evidence="8">RND transporter</fullName>
    </submittedName>
</protein>
<dbReference type="InterPro" id="IPR051909">
    <property type="entry name" value="MFP_Cation_Efflux"/>
</dbReference>
<feature type="domain" description="CusB-like beta-barrel" evidence="6">
    <location>
        <begin position="236"/>
        <end position="313"/>
    </location>
</feature>
<dbReference type="InterPro" id="IPR058790">
    <property type="entry name" value="BSH_CusB"/>
</dbReference>
<dbReference type="InterPro" id="IPR058649">
    <property type="entry name" value="CzcB_C"/>
</dbReference>
<feature type="domain" description="Heavy metal binding" evidence="3">
    <location>
        <begin position="38"/>
        <end position="64"/>
    </location>
</feature>
<dbReference type="Pfam" id="PF11604">
    <property type="entry name" value="CusF_Ec"/>
    <property type="match status" value="1"/>
</dbReference>
<feature type="domain" description="CusB-like barrel-sandwich hybrid" evidence="5">
    <location>
        <begin position="115"/>
        <end position="232"/>
    </location>
</feature>
<dbReference type="InterPro" id="IPR058791">
    <property type="entry name" value="3HB_CusB"/>
</dbReference>
<dbReference type="PANTHER" id="PTHR30097:SF15">
    <property type="entry name" value="CATION EFFLUX SYSTEM PROTEIN CUSB"/>
    <property type="match status" value="1"/>
</dbReference>
<dbReference type="InterPro" id="IPR058792">
    <property type="entry name" value="Beta-barrel_RND_2"/>
</dbReference>
<dbReference type="GO" id="GO:0046914">
    <property type="term" value="F:transition metal ion binding"/>
    <property type="evidence" value="ECO:0007669"/>
    <property type="project" value="TreeGrafter"/>
</dbReference>
<dbReference type="GO" id="GO:0016020">
    <property type="term" value="C:membrane"/>
    <property type="evidence" value="ECO:0007669"/>
    <property type="project" value="InterPro"/>
</dbReference>
<dbReference type="Pfam" id="PF25975">
    <property type="entry name" value="CzcB_C"/>
    <property type="match status" value="1"/>
</dbReference>
<comment type="similarity">
    <text evidence="1">Belongs to the membrane fusion protein (MFP) (TC 8.A.1) family.</text>
</comment>
<dbReference type="AlphaFoldDB" id="A0A653AXR1"/>
<dbReference type="GO" id="GO:0030288">
    <property type="term" value="C:outer membrane-bounded periplasmic space"/>
    <property type="evidence" value="ECO:0007669"/>
    <property type="project" value="TreeGrafter"/>
</dbReference>
<evidence type="ECO:0000259" key="7">
    <source>
        <dbReference type="Pfam" id="PF25975"/>
    </source>
</evidence>
<dbReference type="NCBIfam" id="TIGR01730">
    <property type="entry name" value="RND_mfp"/>
    <property type="match status" value="1"/>
</dbReference>
<evidence type="ECO:0000259" key="5">
    <source>
        <dbReference type="Pfam" id="PF25919"/>
    </source>
</evidence>
<dbReference type="Gene3D" id="2.40.50.100">
    <property type="match status" value="1"/>
</dbReference>